<comment type="caution">
    <text evidence="2">The sequence shown here is derived from an EMBL/GenBank/DDBJ whole genome shotgun (WGS) entry which is preliminary data.</text>
</comment>
<evidence type="ECO:0000313" key="3">
    <source>
        <dbReference type="Proteomes" id="UP000031408"/>
    </source>
</evidence>
<organism evidence="2 3">
    <name type="scientific">Flavihumibacter solisilvae</name>
    <dbReference type="NCBI Taxonomy" id="1349421"/>
    <lineage>
        <taxon>Bacteria</taxon>
        <taxon>Pseudomonadati</taxon>
        <taxon>Bacteroidota</taxon>
        <taxon>Chitinophagia</taxon>
        <taxon>Chitinophagales</taxon>
        <taxon>Chitinophagaceae</taxon>
        <taxon>Flavihumibacter</taxon>
    </lineage>
</organism>
<evidence type="ECO:0000313" key="2">
    <source>
        <dbReference type="EMBL" id="KIC95579.1"/>
    </source>
</evidence>
<dbReference type="EMBL" id="JSVC01000005">
    <property type="protein sequence ID" value="KIC95579.1"/>
    <property type="molecule type" value="Genomic_DNA"/>
</dbReference>
<dbReference type="SUPFAM" id="SSF53474">
    <property type="entry name" value="alpha/beta-Hydrolases"/>
    <property type="match status" value="1"/>
</dbReference>
<dbReference type="AlphaFoldDB" id="A0A0C1IYN0"/>
<dbReference type="RefSeq" id="WP_039137658.1">
    <property type="nucleotide sequence ID" value="NZ_JSVC01000005.1"/>
</dbReference>
<dbReference type="Gene3D" id="3.40.50.1820">
    <property type="entry name" value="alpha/beta hydrolase"/>
    <property type="match status" value="1"/>
</dbReference>
<name>A0A0C1IYN0_9BACT</name>
<dbReference type="InterPro" id="IPR017208">
    <property type="entry name" value="UCP037442_abhydr"/>
</dbReference>
<accession>A0A0C1IYN0</accession>
<dbReference type="InterPro" id="IPR029058">
    <property type="entry name" value="AB_hydrolase_fold"/>
</dbReference>
<evidence type="ECO:0000259" key="1">
    <source>
        <dbReference type="Pfam" id="PF12146"/>
    </source>
</evidence>
<proteinExistence type="predicted"/>
<dbReference type="OrthoDB" id="9785076at2"/>
<feature type="domain" description="Serine aminopeptidase S33" evidence="1">
    <location>
        <begin position="43"/>
        <end position="144"/>
    </location>
</feature>
<protein>
    <recommendedName>
        <fullName evidence="1">Serine aminopeptidase S33 domain-containing protein</fullName>
    </recommendedName>
</protein>
<dbReference type="Proteomes" id="UP000031408">
    <property type="component" value="Unassembled WGS sequence"/>
</dbReference>
<keyword evidence="3" id="KW-1185">Reference proteome</keyword>
<dbReference type="InterPro" id="IPR022742">
    <property type="entry name" value="Hydrolase_4"/>
</dbReference>
<sequence length="309" mass="34984">MDTTIRSITIPAMDSLQLAADIIMPVNNQVIGTILVHPATGLTKKFYLKFARYMAGESYRVIIYDYRGMGDSRNSKLRNVKCSMLDWALLDMNGVLNFAVEYFSSQPIYWVGHSIGGQFMALMDRYDCITKVIAINSSTGYWKSFRFPFNLYSLFLWKVFLPLSIPLLGYGPISRYGLGQDIPAGAARQWARWCCDPDHFAETLRQESGRFDFSHFNVPITAFGSSDDFIATSDNIDRLLSFYPSSPRKKIMVSPEQAGVYRIAHTGFFRSGPGGKIWPLILREIEHDDRNAGETLPLIHVGEPAIRFT</sequence>
<dbReference type="Pfam" id="PF12146">
    <property type="entry name" value="Hydrolase_4"/>
    <property type="match status" value="1"/>
</dbReference>
<dbReference type="PIRSF" id="PIRSF037442">
    <property type="entry name" value="UCP037442_abhydr"/>
    <property type="match status" value="1"/>
</dbReference>
<gene>
    <name evidence="2" type="ORF">OI18_04770</name>
</gene>
<dbReference type="STRING" id="1349421.OI18_04770"/>
<reference evidence="2 3" key="1">
    <citation type="submission" date="2014-11" db="EMBL/GenBank/DDBJ databases">
        <title>Genome sequence of Flavihumibacter solisilvae 3-3.</title>
        <authorList>
            <person name="Zhou G."/>
            <person name="Li M."/>
            <person name="Wang G."/>
        </authorList>
    </citation>
    <scope>NUCLEOTIDE SEQUENCE [LARGE SCALE GENOMIC DNA]</scope>
    <source>
        <strain evidence="2 3">3-3</strain>
    </source>
</reference>